<name>A0ABD5V3P9_9EURY</name>
<accession>A0ABD5V3P9</accession>
<protein>
    <recommendedName>
        <fullName evidence="1">Profilin fold domain-containing protein</fullName>
    </recommendedName>
</protein>
<dbReference type="AlphaFoldDB" id="A0ABD5V3P9"/>
<dbReference type="InterPro" id="IPR058872">
    <property type="entry name" value="Halo_prof"/>
</dbReference>
<sequence length="239" mass="26893">MSQPPDLEGDIEEIAARRDELVGTVRDHAGRIAYGLARLQGGDYGQRDFPTARGEWTVKYEAGDLQYLRYDPTSGSETYVVSTKQPPEPEALAEALADYEAFVEAYNEHVRSLDGVLDDVETEFPAVETTDDVVAQRDRVLDRVREICDRIAGELYRYEGDDYGTFTARVSGTRWELKWEAERASYLRVGGSGGVYLLSQYEPPSAADIREHAPAFRGFVEAYNEHVEELESDLRTVPL</sequence>
<dbReference type="Pfam" id="PF26420">
    <property type="entry name" value="Halo_prof"/>
    <property type="match status" value="2"/>
</dbReference>
<feature type="domain" description="Profilin fold" evidence="1">
    <location>
        <begin position="13"/>
        <end position="108"/>
    </location>
</feature>
<dbReference type="RefSeq" id="WP_340602342.1">
    <property type="nucleotide sequence ID" value="NZ_JBBMXV010000001.1"/>
</dbReference>
<dbReference type="EMBL" id="JBHSXQ010000001">
    <property type="protein sequence ID" value="MFC6903855.1"/>
    <property type="molecule type" value="Genomic_DNA"/>
</dbReference>
<proteinExistence type="predicted"/>
<evidence type="ECO:0000313" key="3">
    <source>
        <dbReference type="Proteomes" id="UP001596312"/>
    </source>
</evidence>
<keyword evidence="3" id="KW-1185">Reference proteome</keyword>
<evidence type="ECO:0000259" key="1">
    <source>
        <dbReference type="Pfam" id="PF26420"/>
    </source>
</evidence>
<organism evidence="2 3">
    <name type="scientific">Halalkalicoccus tibetensis</name>
    <dbReference type="NCBI Taxonomy" id="175632"/>
    <lineage>
        <taxon>Archaea</taxon>
        <taxon>Methanobacteriati</taxon>
        <taxon>Methanobacteriota</taxon>
        <taxon>Stenosarchaea group</taxon>
        <taxon>Halobacteria</taxon>
        <taxon>Halobacteriales</taxon>
        <taxon>Halococcaceae</taxon>
        <taxon>Halalkalicoccus</taxon>
    </lineage>
</organism>
<reference evidence="2 3" key="1">
    <citation type="journal article" date="2019" name="Int. J. Syst. Evol. Microbiol.">
        <title>The Global Catalogue of Microorganisms (GCM) 10K type strain sequencing project: providing services to taxonomists for standard genome sequencing and annotation.</title>
        <authorList>
            <consortium name="The Broad Institute Genomics Platform"/>
            <consortium name="The Broad Institute Genome Sequencing Center for Infectious Disease"/>
            <person name="Wu L."/>
            <person name="Ma J."/>
        </authorList>
    </citation>
    <scope>NUCLEOTIDE SEQUENCE [LARGE SCALE GENOMIC DNA]</scope>
    <source>
        <strain evidence="2 3">CGMCC 1.3240</strain>
    </source>
</reference>
<comment type="caution">
    <text evidence="2">The sequence shown here is derived from an EMBL/GenBank/DDBJ whole genome shotgun (WGS) entry which is preliminary data.</text>
</comment>
<dbReference type="Proteomes" id="UP001596312">
    <property type="component" value="Unassembled WGS sequence"/>
</dbReference>
<evidence type="ECO:0000313" key="2">
    <source>
        <dbReference type="EMBL" id="MFC6903855.1"/>
    </source>
</evidence>
<feature type="domain" description="Profilin fold" evidence="1">
    <location>
        <begin position="132"/>
        <end position="225"/>
    </location>
</feature>
<gene>
    <name evidence="2" type="ORF">ACFQGH_01440</name>
</gene>